<dbReference type="GO" id="GO:0030288">
    <property type="term" value="C:outer membrane-bounded periplasmic space"/>
    <property type="evidence" value="ECO:0007669"/>
    <property type="project" value="TreeGrafter"/>
</dbReference>
<dbReference type="GO" id="GO:0009166">
    <property type="term" value="P:nucleotide catabolic process"/>
    <property type="evidence" value="ECO:0007669"/>
    <property type="project" value="InterPro"/>
</dbReference>
<dbReference type="GO" id="GO:0000166">
    <property type="term" value="F:nucleotide binding"/>
    <property type="evidence" value="ECO:0007669"/>
    <property type="project" value="UniProtKB-KW"/>
</dbReference>
<keyword evidence="1" id="KW-0378">Hydrolase</keyword>
<dbReference type="InterPro" id="IPR036907">
    <property type="entry name" value="5'-Nucleotdase_C_sf"/>
</dbReference>
<dbReference type="GO" id="GO:0008768">
    <property type="term" value="F:UDP-sugar diphosphatase activity"/>
    <property type="evidence" value="ECO:0007669"/>
    <property type="project" value="TreeGrafter"/>
</dbReference>
<dbReference type="Gene3D" id="3.60.21.10">
    <property type="match status" value="1"/>
</dbReference>
<sequence length="403" mass="45006">MHPLTDATAGQANVRLLNTIPYDAVTIGNNEGTTLTKGALQKLYATFSGDVICANLTDDLGTFQPFVIYERGTEKVAVIALTVIFAQFYELLQWETTDPFVALEAVLPQLPSDVSAIVLMSHLGLPVDEQLAEQFPQLTVILGSHTHHLLQAGKLINGVLLGACGRYGEYIGEVTLNIVGRTVIHKEAQVHLVATLAASPADHLQTEAFFNEGKQLLNQTVAILDAPLSYSWYEESPLSQYVNEIVCEATGADSFLVNAGIYLTALPQGRVTRFDMHQCLPHPLNPFMLHLTGNQLLFLARQIREKATDLRDHPLKGYGFRGQIFGQVLLPRISYDTNDFVLWDNKPLKRDKIYKIVTTDTFIFSPLFRVIRELSFSLESDLFIRNLVEQKLTNETRDYDVND</sequence>
<evidence type="ECO:0000256" key="1">
    <source>
        <dbReference type="RuleBase" id="RU362119"/>
    </source>
</evidence>
<name>W7CER7_9LIST</name>
<dbReference type="EMBL" id="AODH01000057">
    <property type="protein sequence ID" value="EUJ35392.1"/>
    <property type="molecule type" value="Genomic_DNA"/>
</dbReference>
<dbReference type="STRING" id="1265861.BCAMP_11950"/>
<keyword evidence="1" id="KW-0547">Nucleotide-binding</keyword>
<dbReference type="Gene3D" id="3.90.780.10">
    <property type="entry name" value="5'-Nucleotidase, C-terminal domain"/>
    <property type="match status" value="1"/>
</dbReference>
<comment type="similarity">
    <text evidence="1">Belongs to the 5'-nucleotidase family.</text>
</comment>
<evidence type="ECO:0000313" key="3">
    <source>
        <dbReference type="Proteomes" id="UP000019243"/>
    </source>
</evidence>
<dbReference type="PANTHER" id="PTHR11575">
    <property type="entry name" value="5'-NUCLEOTIDASE-RELATED"/>
    <property type="match status" value="1"/>
</dbReference>
<dbReference type="Proteomes" id="UP000019243">
    <property type="component" value="Unassembled WGS sequence"/>
</dbReference>
<organism evidence="2 3">
    <name type="scientific">Brochothrix campestris FSL F6-1037</name>
    <dbReference type="NCBI Taxonomy" id="1265861"/>
    <lineage>
        <taxon>Bacteria</taxon>
        <taxon>Bacillati</taxon>
        <taxon>Bacillota</taxon>
        <taxon>Bacilli</taxon>
        <taxon>Bacillales</taxon>
        <taxon>Listeriaceae</taxon>
        <taxon>Brochothrix</taxon>
    </lineage>
</organism>
<comment type="caution">
    <text evidence="2">The sequence shown here is derived from an EMBL/GenBank/DDBJ whole genome shotgun (WGS) entry which is preliminary data.</text>
</comment>
<proteinExistence type="inferred from homology"/>
<evidence type="ECO:0000313" key="2">
    <source>
        <dbReference type="EMBL" id="EUJ35392.1"/>
    </source>
</evidence>
<dbReference type="InterPro" id="IPR029052">
    <property type="entry name" value="Metallo-depent_PP-like"/>
</dbReference>
<accession>W7CER7</accession>
<dbReference type="InterPro" id="IPR006179">
    <property type="entry name" value="5_nucleotidase/apyrase"/>
</dbReference>
<dbReference type="SUPFAM" id="SSF55816">
    <property type="entry name" value="5'-nucleotidase (syn. UDP-sugar hydrolase), C-terminal domain"/>
    <property type="match status" value="1"/>
</dbReference>
<gene>
    <name evidence="2" type="ORF">BCAMP_11950</name>
</gene>
<protein>
    <submittedName>
        <fullName evidence="2">Uncharacterized protein</fullName>
    </submittedName>
</protein>
<dbReference type="GO" id="GO:0008253">
    <property type="term" value="F:5'-nucleotidase activity"/>
    <property type="evidence" value="ECO:0007669"/>
    <property type="project" value="TreeGrafter"/>
</dbReference>
<dbReference type="AlphaFoldDB" id="W7CER7"/>
<dbReference type="PANTHER" id="PTHR11575:SF23">
    <property type="entry name" value="5-NUCLEOTIDASE FAMILY PROTEIN"/>
    <property type="match status" value="1"/>
</dbReference>
<dbReference type="SUPFAM" id="SSF56300">
    <property type="entry name" value="Metallo-dependent phosphatases"/>
    <property type="match status" value="1"/>
</dbReference>
<keyword evidence="3" id="KW-1185">Reference proteome</keyword>
<dbReference type="PRINTS" id="PR01607">
    <property type="entry name" value="APYRASEFAMLY"/>
</dbReference>
<reference evidence="2 3" key="1">
    <citation type="submission" date="2012-12" db="EMBL/GenBank/DDBJ databases">
        <title>Novel taxa of Listeriaceae from agricultural environments in the United States.</title>
        <authorList>
            <person name="den Bakker H.C."/>
            <person name="Allred A."/>
            <person name="Warchocki S."/>
            <person name="Wright E.M."/>
            <person name="Burrell A."/>
            <person name="Nightingale K.K."/>
            <person name="Kephart D."/>
            <person name="Wiedmann M."/>
        </authorList>
    </citation>
    <scope>NUCLEOTIDE SEQUENCE [LARGE SCALE GENOMIC DNA]</scope>
    <source>
        <strain evidence="2 3">FSL F6-1037</strain>
    </source>
</reference>